<dbReference type="AlphaFoldDB" id="A0ABD0LNQ8"/>
<dbReference type="EMBL" id="JACVVK020000034">
    <property type="protein sequence ID" value="KAK7500848.1"/>
    <property type="molecule type" value="Genomic_DNA"/>
</dbReference>
<evidence type="ECO:0000313" key="2">
    <source>
        <dbReference type="Proteomes" id="UP001519460"/>
    </source>
</evidence>
<evidence type="ECO:0000313" key="1">
    <source>
        <dbReference type="EMBL" id="KAK7500848.1"/>
    </source>
</evidence>
<reference evidence="1 2" key="1">
    <citation type="journal article" date="2023" name="Sci. Data">
        <title>Genome assembly of the Korean intertidal mud-creeper Batillaria attramentaria.</title>
        <authorList>
            <person name="Patra A.K."/>
            <person name="Ho P.T."/>
            <person name="Jun S."/>
            <person name="Lee S.J."/>
            <person name="Kim Y."/>
            <person name="Won Y.J."/>
        </authorList>
    </citation>
    <scope>NUCLEOTIDE SEQUENCE [LARGE SCALE GENOMIC DNA]</scope>
    <source>
        <strain evidence="1">Wonlab-2016</strain>
    </source>
</reference>
<dbReference type="Proteomes" id="UP001519460">
    <property type="component" value="Unassembled WGS sequence"/>
</dbReference>
<sequence length="111" mass="12957">MVAGGLVKFVKKQAEMRHMLDFSFFSHVRRDNTNVRNSRQCHRQSVCTLMFVFKMVLKSSDVGLTIGHFTTTCVSKDRCFFPFFFKYFREISLFVRPRNEQLPPPGGRGKV</sequence>
<comment type="caution">
    <text evidence="1">The sequence shown here is derived from an EMBL/GenBank/DDBJ whole genome shotgun (WGS) entry which is preliminary data.</text>
</comment>
<keyword evidence="2" id="KW-1185">Reference proteome</keyword>
<organism evidence="1 2">
    <name type="scientific">Batillaria attramentaria</name>
    <dbReference type="NCBI Taxonomy" id="370345"/>
    <lineage>
        <taxon>Eukaryota</taxon>
        <taxon>Metazoa</taxon>
        <taxon>Spiralia</taxon>
        <taxon>Lophotrochozoa</taxon>
        <taxon>Mollusca</taxon>
        <taxon>Gastropoda</taxon>
        <taxon>Caenogastropoda</taxon>
        <taxon>Sorbeoconcha</taxon>
        <taxon>Cerithioidea</taxon>
        <taxon>Batillariidae</taxon>
        <taxon>Batillaria</taxon>
    </lineage>
</organism>
<name>A0ABD0LNQ8_9CAEN</name>
<protein>
    <submittedName>
        <fullName evidence="1">Uncharacterized protein</fullName>
    </submittedName>
</protein>
<proteinExistence type="predicted"/>
<gene>
    <name evidence="1" type="ORF">BaRGS_00007728</name>
</gene>
<accession>A0ABD0LNQ8</accession>